<evidence type="ECO:0000256" key="9">
    <source>
        <dbReference type="SAM" id="MobiDB-lite"/>
    </source>
</evidence>
<reference evidence="12 13" key="1">
    <citation type="submission" date="2023-08" db="EMBL/GenBank/DDBJ databases">
        <title>Black Yeasts Isolated from many extreme environments.</title>
        <authorList>
            <person name="Coleine C."/>
            <person name="Stajich J.E."/>
            <person name="Selbmann L."/>
        </authorList>
    </citation>
    <scope>NUCLEOTIDE SEQUENCE [LARGE SCALE GENOMIC DNA]</scope>
    <source>
        <strain evidence="12 13">CCFEE 5935</strain>
    </source>
</reference>
<dbReference type="SUPFAM" id="SSF103473">
    <property type="entry name" value="MFS general substrate transporter"/>
    <property type="match status" value="1"/>
</dbReference>
<evidence type="ECO:0000259" key="11">
    <source>
        <dbReference type="PROSITE" id="PS50850"/>
    </source>
</evidence>
<keyword evidence="4 10" id="KW-0472">Membrane</keyword>
<dbReference type="EMBL" id="JAVRRT010000013">
    <property type="protein sequence ID" value="KAK5166602.1"/>
    <property type="molecule type" value="Genomic_DNA"/>
</dbReference>
<feature type="transmembrane region" description="Helical" evidence="10">
    <location>
        <begin position="399"/>
        <end position="420"/>
    </location>
</feature>
<dbReference type="AlphaFoldDB" id="A0AAV9P1Y2"/>
<evidence type="ECO:0000256" key="1">
    <source>
        <dbReference type="ARBA" id="ARBA00004141"/>
    </source>
</evidence>
<feature type="transmembrane region" description="Helical" evidence="10">
    <location>
        <begin position="219"/>
        <end position="239"/>
    </location>
</feature>
<organism evidence="12 13">
    <name type="scientific">Saxophila tyrrhenica</name>
    <dbReference type="NCBI Taxonomy" id="1690608"/>
    <lineage>
        <taxon>Eukaryota</taxon>
        <taxon>Fungi</taxon>
        <taxon>Dikarya</taxon>
        <taxon>Ascomycota</taxon>
        <taxon>Pezizomycotina</taxon>
        <taxon>Dothideomycetes</taxon>
        <taxon>Dothideomycetidae</taxon>
        <taxon>Mycosphaerellales</taxon>
        <taxon>Extremaceae</taxon>
        <taxon>Saxophila</taxon>
    </lineage>
</organism>
<name>A0AAV9P1Y2_9PEZI</name>
<comment type="subcellular location">
    <subcellularLocation>
        <location evidence="1">Membrane</location>
        <topology evidence="1">Multi-pass membrane protein</topology>
    </subcellularLocation>
</comment>
<accession>A0AAV9P1Y2</accession>
<keyword evidence="3 10" id="KW-1133">Transmembrane helix</keyword>
<dbReference type="Gene3D" id="1.20.1250.20">
    <property type="entry name" value="MFS general substrate transporter like domains"/>
    <property type="match status" value="1"/>
</dbReference>
<dbReference type="InterPro" id="IPR036259">
    <property type="entry name" value="MFS_trans_sf"/>
</dbReference>
<evidence type="ECO:0000256" key="10">
    <source>
        <dbReference type="SAM" id="Phobius"/>
    </source>
</evidence>
<evidence type="ECO:0000313" key="12">
    <source>
        <dbReference type="EMBL" id="KAK5166602.1"/>
    </source>
</evidence>
<evidence type="ECO:0000256" key="5">
    <source>
        <dbReference type="ARBA" id="ARBA00038347"/>
    </source>
</evidence>
<feature type="transmembrane region" description="Helical" evidence="10">
    <location>
        <begin position="187"/>
        <end position="207"/>
    </location>
</feature>
<dbReference type="GO" id="GO:0022857">
    <property type="term" value="F:transmembrane transporter activity"/>
    <property type="evidence" value="ECO:0007669"/>
    <property type="project" value="InterPro"/>
</dbReference>
<dbReference type="PANTHER" id="PTHR23502">
    <property type="entry name" value="MAJOR FACILITATOR SUPERFAMILY"/>
    <property type="match status" value="1"/>
</dbReference>
<feature type="transmembrane region" description="Helical" evidence="10">
    <location>
        <begin position="329"/>
        <end position="353"/>
    </location>
</feature>
<feature type="transmembrane region" description="Helical" evidence="10">
    <location>
        <begin position="295"/>
        <end position="317"/>
    </location>
</feature>
<feature type="transmembrane region" description="Helical" evidence="10">
    <location>
        <begin position="95"/>
        <end position="117"/>
    </location>
</feature>
<proteinExistence type="inferred from homology"/>
<dbReference type="FunFam" id="1.20.1250.20:FF:000011">
    <property type="entry name" value="MFS multidrug transporter, putative"/>
    <property type="match status" value="1"/>
</dbReference>
<dbReference type="InterPro" id="IPR011701">
    <property type="entry name" value="MFS"/>
</dbReference>
<dbReference type="InterPro" id="IPR020846">
    <property type="entry name" value="MFS_dom"/>
</dbReference>
<comment type="similarity">
    <text evidence="5">Belongs to the major facilitator superfamily. CAR1 family.</text>
</comment>
<dbReference type="Proteomes" id="UP001337655">
    <property type="component" value="Unassembled WGS sequence"/>
</dbReference>
<evidence type="ECO:0000256" key="4">
    <source>
        <dbReference type="ARBA" id="ARBA00023136"/>
    </source>
</evidence>
<feature type="transmembrane region" description="Helical" evidence="10">
    <location>
        <begin position="374"/>
        <end position="393"/>
    </location>
</feature>
<dbReference type="GeneID" id="89929479"/>
<sequence length="479" mass="52510">MSDKSTSGPDGGQDADVEKQDLDHAALGIDTPTEPPRDESLVEFDGPNDPANPKNWSKRRRGAITVSMSLMTFVVTFSSSIFASALGPVTEEYNISTTVAALGVAFFLLGFVLGPVLFGPASEVYGRKLPLFIGYAIFAIFQIPVAVAQNVETIMLGRFFGGLFASAPLAVVGGSLADMWDPIPRTYAICAFASGTFCGPVVGPIVGGFVTESSLGWRWTAWLTLILAALFGSIGLFVIPETSAQRILQLRARRLRFQTKNWALHAKADEHEITLHTICHIYLMRPWVMLVQEPILALMTAYMSYLYGVLYLLFLAYPISFHEERGWSLGVAALPFIAFIVGIFMGTGMMVYSTATNYKRAYLKYGRPVPEERLPPMIAGAILLPIGLLWFAWTSFPSVIWVPQVMSSAFIGAGMLVTFWQGINYIIDCYAFYSNSAIAVNTFIRSIAGAVFPLIAPIMCKLNGMVEAPTRELTVRQRP</sequence>
<protein>
    <recommendedName>
        <fullName evidence="7">Cercosporin MFS transporter CTB4</fullName>
    </recommendedName>
    <alternativeName>
        <fullName evidence="8">Cercosporin toxin biosynthesis cluster protein 4</fullName>
    </alternativeName>
</protein>
<evidence type="ECO:0000256" key="7">
    <source>
        <dbReference type="ARBA" id="ARBA00069139"/>
    </source>
</evidence>
<feature type="transmembrane region" description="Helical" evidence="10">
    <location>
        <begin position="432"/>
        <end position="456"/>
    </location>
</feature>
<feature type="transmembrane region" description="Helical" evidence="10">
    <location>
        <begin position="159"/>
        <end position="180"/>
    </location>
</feature>
<gene>
    <name evidence="12" type="ORF">LTR77_008145</name>
</gene>
<dbReference type="PANTHER" id="PTHR23502:SF47">
    <property type="entry name" value="MAJOR FACILITATOR SUPERFAMILY (MFS) PROFILE DOMAIN-CONTAINING PROTEIN-RELATED"/>
    <property type="match status" value="1"/>
</dbReference>
<keyword evidence="13" id="KW-1185">Reference proteome</keyword>
<feature type="transmembrane region" description="Helical" evidence="10">
    <location>
        <begin position="129"/>
        <end position="147"/>
    </location>
</feature>
<feature type="region of interest" description="Disordered" evidence="9">
    <location>
        <begin position="1"/>
        <end position="57"/>
    </location>
</feature>
<dbReference type="CDD" id="cd17323">
    <property type="entry name" value="MFS_Tpo1_MDR_like"/>
    <property type="match status" value="1"/>
</dbReference>
<evidence type="ECO:0000256" key="6">
    <source>
        <dbReference type="ARBA" id="ARBA00053977"/>
    </source>
</evidence>
<dbReference type="GO" id="GO:0005886">
    <property type="term" value="C:plasma membrane"/>
    <property type="evidence" value="ECO:0007669"/>
    <property type="project" value="TreeGrafter"/>
</dbReference>
<comment type="function">
    <text evidence="6">MFS transporter; part of the gene cluster that mediates the biosynthesis of cercosporin, a light-activated, non-host-selective toxin. The perylenequinone chromophore of cercosporin absorbs light energy to attain an electronically-activated triplet state and produces active oxygen species such as the hydroxyl radical, superoxide, hydrogen peroxide or singlet oxygen upon reaction with oxygen molecules. These reactive oxygen species cause damage to various cellular components including lipids, proteins and nucleic acids. Responsible for secretion and accumulation of cercosporin, but does not play any roles in self-protection against the toxicity of cercosporin.</text>
</comment>
<evidence type="ECO:0000256" key="2">
    <source>
        <dbReference type="ARBA" id="ARBA00022692"/>
    </source>
</evidence>
<evidence type="ECO:0000256" key="3">
    <source>
        <dbReference type="ARBA" id="ARBA00022989"/>
    </source>
</evidence>
<dbReference type="PROSITE" id="PS50850">
    <property type="entry name" value="MFS"/>
    <property type="match status" value="1"/>
</dbReference>
<keyword evidence="2 10" id="KW-0812">Transmembrane</keyword>
<dbReference type="Pfam" id="PF07690">
    <property type="entry name" value="MFS_1"/>
    <property type="match status" value="1"/>
</dbReference>
<dbReference type="RefSeq" id="XP_064656484.1">
    <property type="nucleotide sequence ID" value="XM_064805379.1"/>
</dbReference>
<feature type="domain" description="Major facilitator superfamily (MFS) profile" evidence="11">
    <location>
        <begin position="64"/>
        <end position="479"/>
    </location>
</feature>
<comment type="caution">
    <text evidence="12">The sequence shown here is derived from an EMBL/GenBank/DDBJ whole genome shotgun (WGS) entry which is preliminary data.</text>
</comment>
<evidence type="ECO:0000313" key="13">
    <source>
        <dbReference type="Proteomes" id="UP001337655"/>
    </source>
</evidence>
<feature type="transmembrane region" description="Helical" evidence="10">
    <location>
        <begin position="63"/>
        <end position="83"/>
    </location>
</feature>
<evidence type="ECO:0000256" key="8">
    <source>
        <dbReference type="ARBA" id="ARBA00077167"/>
    </source>
</evidence>